<dbReference type="EMBL" id="JAMZEJ010000001">
    <property type="protein sequence ID" value="MCQ8239635.1"/>
    <property type="molecule type" value="Genomic_DNA"/>
</dbReference>
<gene>
    <name evidence="1" type="ORF">NFI88_02110</name>
</gene>
<dbReference type="Pfam" id="PF11925">
    <property type="entry name" value="DUF3443"/>
    <property type="match status" value="1"/>
</dbReference>
<dbReference type="InterPro" id="IPR021847">
    <property type="entry name" value="DUF3443"/>
</dbReference>
<keyword evidence="2" id="KW-1185">Reference proteome</keyword>
<protein>
    <submittedName>
        <fullName evidence="1">DUF3443 domain-containing protein</fullName>
    </submittedName>
</protein>
<reference evidence="1 2" key="1">
    <citation type="submission" date="2022-06" db="EMBL/GenBank/DDBJ databases">
        <title>Rhizosaccharibacter gen. nov. sp. nov. KSS12, endophytic bacteria isolated from sugarcane.</title>
        <authorList>
            <person name="Pitiwittayakul N."/>
        </authorList>
    </citation>
    <scope>NUCLEOTIDE SEQUENCE [LARGE SCALE GENOMIC DNA]</scope>
    <source>
        <strain evidence="1 2">KSS12</strain>
    </source>
</reference>
<sequence length="385" mass="39977">MRTPKLLLPLLAILAFWPLYGGLAAVPASVPLVAETPNSGFNRLTVSVTVCSPGSERCVTIPHIMVDTGSVGLRLQAHAVPDGLDLPLARNGSGQVVAECLRFVGAAAWGALHRADVRMGGLIARDIPVQVVGDELPRPGSCPGGGHPTSNGTLGIGLHATDCGGNCVQSEAHPGYLACAGAACAPYPGPVPLFLQLPQPLRRFGTDNNGVMLDMPMPAHHGEARVEGRLLFGLGTNRDNGFGGASIIRLSARGRVSTEYAGRTATDSYFDSGTQSLIVPDDRLPICPGGHASVCLRPAVRTSATVVGADGSRTVIPFLVGEFPRPGEHGVFAGAVSVARRPDLFVWGFPFFIGRRVGLLFAGETVPGRPDLVGPLYVVGPRGGS</sequence>
<evidence type="ECO:0000313" key="1">
    <source>
        <dbReference type="EMBL" id="MCQ8239635.1"/>
    </source>
</evidence>
<proteinExistence type="predicted"/>
<organism evidence="1 2">
    <name type="scientific">Rhizosaccharibacter radicis</name>
    <dbReference type="NCBI Taxonomy" id="2782605"/>
    <lineage>
        <taxon>Bacteria</taxon>
        <taxon>Pseudomonadati</taxon>
        <taxon>Pseudomonadota</taxon>
        <taxon>Alphaproteobacteria</taxon>
        <taxon>Acetobacterales</taxon>
        <taxon>Acetobacteraceae</taxon>
        <taxon>Rhizosaccharibacter</taxon>
    </lineage>
</organism>
<dbReference type="RefSeq" id="WP_422918369.1">
    <property type="nucleotide sequence ID" value="NZ_JAMZEJ010000001.1"/>
</dbReference>
<comment type="caution">
    <text evidence="1">The sequence shown here is derived from an EMBL/GenBank/DDBJ whole genome shotgun (WGS) entry which is preliminary data.</text>
</comment>
<name>A0ABT1VTG9_9PROT</name>
<evidence type="ECO:0000313" key="2">
    <source>
        <dbReference type="Proteomes" id="UP001524547"/>
    </source>
</evidence>
<dbReference type="Proteomes" id="UP001524547">
    <property type="component" value="Unassembled WGS sequence"/>
</dbReference>
<accession>A0ABT1VTG9</accession>